<evidence type="ECO:0000256" key="7">
    <source>
        <dbReference type="ARBA" id="ARBA00023136"/>
    </source>
</evidence>
<dbReference type="InterPro" id="IPR035906">
    <property type="entry name" value="MetI-like_sf"/>
</dbReference>
<keyword evidence="6 8" id="KW-1133">Transmembrane helix</keyword>
<dbReference type="RefSeq" id="WP_379708787.1">
    <property type="nucleotide sequence ID" value="NZ_JBHSCZ010000002.1"/>
</dbReference>
<name>A0ABV8QU24_9BACT</name>
<keyword evidence="5 8" id="KW-0812">Transmembrane</keyword>
<feature type="domain" description="ABC transmembrane type-1" evidence="9">
    <location>
        <begin position="40"/>
        <end position="252"/>
    </location>
</feature>
<evidence type="ECO:0000256" key="8">
    <source>
        <dbReference type="RuleBase" id="RU363032"/>
    </source>
</evidence>
<organism evidence="10 11">
    <name type="scientific">Ferruginibacter yonginensis</name>
    <dbReference type="NCBI Taxonomy" id="1310416"/>
    <lineage>
        <taxon>Bacteria</taxon>
        <taxon>Pseudomonadati</taxon>
        <taxon>Bacteroidota</taxon>
        <taxon>Chitinophagia</taxon>
        <taxon>Chitinophagales</taxon>
        <taxon>Chitinophagaceae</taxon>
        <taxon>Ferruginibacter</taxon>
    </lineage>
</organism>
<reference evidence="11" key="1">
    <citation type="journal article" date="2019" name="Int. J. Syst. Evol. Microbiol.">
        <title>The Global Catalogue of Microorganisms (GCM) 10K type strain sequencing project: providing services to taxonomists for standard genome sequencing and annotation.</title>
        <authorList>
            <consortium name="The Broad Institute Genomics Platform"/>
            <consortium name="The Broad Institute Genome Sequencing Center for Infectious Disease"/>
            <person name="Wu L."/>
            <person name="Ma J."/>
        </authorList>
    </citation>
    <scope>NUCLEOTIDE SEQUENCE [LARGE SCALE GENOMIC DNA]</scope>
    <source>
        <strain evidence="11">CECT 8289</strain>
    </source>
</reference>
<dbReference type="PROSITE" id="PS50928">
    <property type="entry name" value="ABC_TM1"/>
    <property type="match status" value="1"/>
</dbReference>
<dbReference type="Gene3D" id="1.10.3720.10">
    <property type="entry name" value="MetI-like"/>
    <property type="match status" value="1"/>
</dbReference>
<dbReference type="PANTHER" id="PTHR42929">
    <property type="entry name" value="INNER MEMBRANE ABC TRANSPORTER PERMEASE PROTEIN YDCU-RELATED-RELATED"/>
    <property type="match status" value="1"/>
</dbReference>
<evidence type="ECO:0000256" key="6">
    <source>
        <dbReference type="ARBA" id="ARBA00022989"/>
    </source>
</evidence>
<proteinExistence type="inferred from homology"/>
<comment type="subcellular location">
    <subcellularLocation>
        <location evidence="1 8">Cell membrane</location>
        <topology evidence="1 8">Multi-pass membrane protein</topology>
    </subcellularLocation>
</comment>
<dbReference type="SUPFAM" id="SSF161098">
    <property type="entry name" value="MetI-like"/>
    <property type="match status" value="1"/>
</dbReference>
<dbReference type="Pfam" id="PF00528">
    <property type="entry name" value="BPD_transp_1"/>
    <property type="match status" value="1"/>
</dbReference>
<feature type="transmembrane region" description="Helical" evidence="8">
    <location>
        <begin position="186"/>
        <end position="207"/>
    </location>
</feature>
<accession>A0ABV8QU24</accession>
<sequence length="260" mass="28816">MAGLVYAILYSIGAVGVFAQAINLKVIVNTLQSNEVLSAFLFSFYIAIMAIAISLLVVLPNVITFHQQVTQHKNAFVLYLPLAIPAIVAAFISFQLFGKTGLLSAIAFKLGIINNLQQFPDWVNDTWGIGIIATHALMAIPFFTIYFSNLFVAENLQSLGHVAHTLGATPRQVTYKIYYPNLIKKGAATILLYFVFVLGSYEIPLLLGQQQPQMITVLIVKKLQRFNIADMPQGYCIAVLYCILIMLVMGVFFKLKKQTS</sequence>
<evidence type="ECO:0000313" key="10">
    <source>
        <dbReference type="EMBL" id="MFC4262888.1"/>
    </source>
</evidence>
<feature type="transmembrane region" description="Helical" evidence="8">
    <location>
        <begin position="7"/>
        <end position="28"/>
    </location>
</feature>
<dbReference type="EMBL" id="JBHSCZ010000002">
    <property type="protein sequence ID" value="MFC4262888.1"/>
    <property type="molecule type" value="Genomic_DNA"/>
</dbReference>
<gene>
    <name evidence="10" type="ORF">ACFOWM_08375</name>
</gene>
<keyword evidence="4" id="KW-1003">Cell membrane</keyword>
<dbReference type="Proteomes" id="UP001595907">
    <property type="component" value="Unassembled WGS sequence"/>
</dbReference>
<dbReference type="PANTHER" id="PTHR42929:SF1">
    <property type="entry name" value="INNER MEMBRANE ABC TRANSPORTER PERMEASE PROTEIN YDCU-RELATED"/>
    <property type="match status" value="1"/>
</dbReference>
<protein>
    <submittedName>
        <fullName evidence="10">ABC transporter permease subunit</fullName>
    </submittedName>
</protein>
<evidence type="ECO:0000256" key="3">
    <source>
        <dbReference type="ARBA" id="ARBA00022448"/>
    </source>
</evidence>
<evidence type="ECO:0000256" key="1">
    <source>
        <dbReference type="ARBA" id="ARBA00004651"/>
    </source>
</evidence>
<comment type="similarity">
    <text evidence="2">Belongs to the binding-protein-dependent transport system permease family. CysTW subfamily.</text>
</comment>
<evidence type="ECO:0000256" key="4">
    <source>
        <dbReference type="ARBA" id="ARBA00022475"/>
    </source>
</evidence>
<feature type="transmembrane region" description="Helical" evidence="8">
    <location>
        <begin position="75"/>
        <end position="97"/>
    </location>
</feature>
<evidence type="ECO:0000256" key="2">
    <source>
        <dbReference type="ARBA" id="ARBA00007069"/>
    </source>
</evidence>
<evidence type="ECO:0000259" key="9">
    <source>
        <dbReference type="PROSITE" id="PS50928"/>
    </source>
</evidence>
<feature type="transmembrane region" description="Helical" evidence="8">
    <location>
        <begin position="127"/>
        <end position="147"/>
    </location>
</feature>
<evidence type="ECO:0000256" key="5">
    <source>
        <dbReference type="ARBA" id="ARBA00022692"/>
    </source>
</evidence>
<feature type="transmembrane region" description="Helical" evidence="8">
    <location>
        <begin position="40"/>
        <end position="63"/>
    </location>
</feature>
<keyword evidence="7 8" id="KW-0472">Membrane</keyword>
<evidence type="ECO:0000313" key="11">
    <source>
        <dbReference type="Proteomes" id="UP001595907"/>
    </source>
</evidence>
<keyword evidence="11" id="KW-1185">Reference proteome</keyword>
<keyword evidence="3 8" id="KW-0813">Transport</keyword>
<dbReference type="InterPro" id="IPR000515">
    <property type="entry name" value="MetI-like"/>
</dbReference>
<comment type="caution">
    <text evidence="10">The sequence shown here is derived from an EMBL/GenBank/DDBJ whole genome shotgun (WGS) entry which is preliminary data.</text>
</comment>
<feature type="transmembrane region" description="Helical" evidence="8">
    <location>
        <begin position="232"/>
        <end position="253"/>
    </location>
</feature>